<reference evidence="1" key="1">
    <citation type="journal article" date="2023" name="Mol. Ecol. Resour.">
        <title>Chromosome-level genome assembly of a triploid poplar Populus alba 'Berolinensis'.</title>
        <authorList>
            <person name="Chen S."/>
            <person name="Yu Y."/>
            <person name="Wang X."/>
            <person name="Wang S."/>
            <person name="Zhang T."/>
            <person name="Zhou Y."/>
            <person name="He R."/>
            <person name="Meng N."/>
            <person name="Wang Y."/>
            <person name="Liu W."/>
            <person name="Liu Z."/>
            <person name="Liu J."/>
            <person name="Guo Q."/>
            <person name="Huang H."/>
            <person name="Sederoff R.R."/>
            <person name="Wang G."/>
            <person name="Qu G."/>
            <person name="Chen S."/>
        </authorList>
    </citation>
    <scope>NUCLEOTIDE SEQUENCE</scope>
    <source>
        <strain evidence="1">SC-2020</strain>
    </source>
</reference>
<keyword evidence="2" id="KW-1185">Reference proteome</keyword>
<evidence type="ECO:0000313" key="1">
    <source>
        <dbReference type="EMBL" id="KAJ6994094.1"/>
    </source>
</evidence>
<dbReference type="AlphaFoldDB" id="A0AAD6QP95"/>
<dbReference type="EMBL" id="JAQIZT010000006">
    <property type="protein sequence ID" value="KAJ6994094.1"/>
    <property type="molecule type" value="Genomic_DNA"/>
</dbReference>
<organism evidence="1 2">
    <name type="scientific">Populus alba x Populus x berolinensis</name>
    <dbReference type="NCBI Taxonomy" id="444605"/>
    <lineage>
        <taxon>Eukaryota</taxon>
        <taxon>Viridiplantae</taxon>
        <taxon>Streptophyta</taxon>
        <taxon>Embryophyta</taxon>
        <taxon>Tracheophyta</taxon>
        <taxon>Spermatophyta</taxon>
        <taxon>Magnoliopsida</taxon>
        <taxon>eudicotyledons</taxon>
        <taxon>Gunneridae</taxon>
        <taxon>Pentapetalae</taxon>
        <taxon>rosids</taxon>
        <taxon>fabids</taxon>
        <taxon>Malpighiales</taxon>
        <taxon>Salicaceae</taxon>
        <taxon>Saliceae</taxon>
        <taxon>Populus</taxon>
    </lineage>
</organism>
<proteinExistence type="predicted"/>
<gene>
    <name evidence="1" type="ORF">NC653_017040</name>
</gene>
<evidence type="ECO:0000313" key="2">
    <source>
        <dbReference type="Proteomes" id="UP001164929"/>
    </source>
</evidence>
<accession>A0AAD6QP95</accession>
<dbReference type="Proteomes" id="UP001164929">
    <property type="component" value="Chromosome 6"/>
</dbReference>
<sequence length="144" mass="16280">MMDSSGKVLYSVGFINGGATSREELQSFVIKMGRFHRLRVGRSLLMSSPSDAVAEPKRSSRLAVEEAAMLTRELKLSQKLLDESQPDRRAAEYNKLRASAGETPPWPFEKTYVLFPAMTRRMRGAAEFPVRALVSWQSCYDKYP</sequence>
<comment type="caution">
    <text evidence="1">The sequence shown here is derived from an EMBL/GenBank/DDBJ whole genome shotgun (WGS) entry which is preliminary data.</text>
</comment>
<name>A0AAD6QP95_9ROSI</name>
<protein>
    <submittedName>
        <fullName evidence="1">Uncharacterized protein</fullName>
    </submittedName>
</protein>